<dbReference type="Proteomes" id="UP000295724">
    <property type="component" value="Unassembled WGS sequence"/>
</dbReference>
<evidence type="ECO:0000256" key="1">
    <source>
        <dbReference type="SAM" id="SignalP"/>
    </source>
</evidence>
<sequence>MNRNMNRIILIISLLVMQTSFADTPKILPLKTQAAVIDRLLEDKVQTVLPQLMRDNNIDMWIVMAREYNEDPVIRTMLPAIWHAARRRTILVMYDSGESNSTAAAGIETMAVARYDVGSVFKKSWDKAQQPDQWARLAEIIEEKQPNKIGLNFSNHFGQADGVTHSEFQQFKDSLKPKWQNRIVSAEKLAVAWLETRTPAEMAVYPQIVNIAHTLLAEGLSEVAVQPGVTTTEDLVWWYREKIKSLKLDTWFHPSVSVQRADNDKFDHLRTFDKRPAENIIQAGDLIHVDFGITYLRLNTDTQQHAYVLKSGEKAAPDYLQQALQNANRLQDIFTGNFKVGRTGNEVLAMSRKQAIAEGITPSIYTHPIGYYGHAAGTTLGMWDAQEGVPHKGDYPLHANTAYAIELNASTFIEAWNKEVRIMLEEDAFFDGKSVRYINGRQTQLLLIPRQNHQVLGQ</sequence>
<organism evidence="3 4">
    <name type="scientific">Marinicella litoralis</name>
    <dbReference type="NCBI Taxonomy" id="644220"/>
    <lineage>
        <taxon>Bacteria</taxon>
        <taxon>Pseudomonadati</taxon>
        <taxon>Pseudomonadota</taxon>
        <taxon>Gammaproteobacteria</taxon>
        <taxon>Lysobacterales</taxon>
        <taxon>Marinicellaceae</taxon>
        <taxon>Marinicella</taxon>
    </lineage>
</organism>
<protein>
    <submittedName>
        <fullName evidence="3">Metallopeptidase family M24</fullName>
    </submittedName>
</protein>
<evidence type="ECO:0000313" key="4">
    <source>
        <dbReference type="Proteomes" id="UP000295724"/>
    </source>
</evidence>
<dbReference type="AlphaFoldDB" id="A0A4R6XY83"/>
<keyword evidence="1" id="KW-0732">Signal</keyword>
<dbReference type="SUPFAM" id="SSF55920">
    <property type="entry name" value="Creatinase/aminopeptidase"/>
    <property type="match status" value="1"/>
</dbReference>
<evidence type="ECO:0000313" key="3">
    <source>
        <dbReference type="EMBL" id="TDR23254.1"/>
    </source>
</evidence>
<evidence type="ECO:0000259" key="2">
    <source>
        <dbReference type="Pfam" id="PF00557"/>
    </source>
</evidence>
<feature type="signal peptide" evidence="1">
    <location>
        <begin position="1"/>
        <end position="22"/>
    </location>
</feature>
<reference evidence="3 4" key="1">
    <citation type="submission" date="2019-03" db="EMBL/GenBank/DDBJ databases">
        <title>Genomic Encyclopedia of Type Strains, Phase IV (KMG-IV): sequencing the most valuable type-strain genomes for metagenomic binning, comparative biology and taxonomic classification.</title>
        <authorList>
            <person name="Goeker M."/>
        </authorList>
    </citation>
    <scope>NUCLEOTIDE SEQUENCE [LARGE SCALE GENOMIC DNA]</scope>
    <source>
        <strain evidence="3 4">DSM 25488</strain>
    </source>
</reference>
<comment type="caution">
    <text evidence="3">The sequence shown here is derived from an EMBL/GenBank/DDBJ whole genome shotgun (WGS) entry which is preliminary data.</text>
</comment>
<proteinExistence type="predicted"/>
<dbReference type="Gene3D" id="3.90.230.10">
    <property type="entry name" value="Creatinase/methionine aminopeptidase superfamily"/>
    <property type="match status" value="1"/>
</dbReference>
<gene>
    <name evidence="3" type="ORF">C8D91_0114</name>
</gene>
<accession>A0A4R6XY83</accession>
<dbReference type="Pfam" id="PF00557">
    <property type="entry name" value="Peptidase_M24"/>
    <property type="match status" value="1"/>
</dbReference>
<dbReference type="InterPro" id="IPR036005">
    <property type="entry name" value="Creatinase/aminopeptidase-like"/>
</dbReference>
<dbReference type="EMBL" id="SNZB01000001">
    <property type="protein sequence ID" value="TDR23254.1"/>
    <property type="molecule type" value="Genomic_DNA"/>
</dbReference>
<feature type="domain" description="Peptidase M24" evidence="2">
    <location>
        <begin position="211"/>
        <end position="422"/>
    </location>
</feature>
<feature type="chain" id="PRO_5020368296" evidence="1">
    <location>
        <begin position="23"/>
        <end position="458"/>
    </location>
</feature>
<keyword evidence="4" id="KW-1185">Reference proteome</keyword>
<dbReference type="InterPro" id="IPR000994">
    <property type="entry name" value="Pept_M24"/>
</dbReference>
<name>A0A4R6XY83_9GAMM</name>